<dbReference type="NCBIfam" id="NF002990">
    <property type="entry name" value="PRK03735.1"/>
    <property type="match status" value="1"/>
</dbReference>
<dbReference type="OrthoDB" id="1663482at2759"/>
<dbReference type="NCBIfam" id="TIGR01156">
    <property type="entry name" value="cytb6_f_IV"/>
    <property type="match status" value="1"/>
</dbReference>
<evidence type="ECO:0000256" key="14">
    <source>
        <dbReference type="ARBA" id="ARBA00022989"/>
    </source>
</evidence>
<dbReference type="Gene3D" id="1.10.287.980">
    <property type="entry name" value="plastocyanin oxidoreductase"/>
    <property type="match status" value="1"/>
</dbReference>
<dbReference type="Gene3D" id="1.20.810.10">
    <property type="entry name" value="Cytochrome Bc1 Complex, Chain C"/>
    <property type="match status" value="1"/>
</dbReference>
<dbReference type="InterPro" id="IPR005870">
    <property type="entry name" value="Cyt_b6/f_cplx_suIV"/>
</dbReference>
<dbReference type="FunFam" id="1.20.810.10:FF:000001">
    <property type="entry name" value="Cytochrome b6"/>
    <property type="match status" value="1"/>
</dbReference>
<dbReference type="CDD" id="cd00284">
    <property type="entry name" value="Cytochrome_b_N"/>
    <property type="match status" value="1"/>
</dbReference>
<evidence type="ECO:0000313" key="25">
    <source>
        <dbReference type="EMBL" id="RWR97899.1"/>
    </source>
</evidence>
<comment type="subunit">
    <text evidence="18">The 4 large subunits of the cytochrome b6-f complex are cytochrome b6, subunit IV (17 kDa polypeptide, PetD), cytochrome f and the Rieske protein, while the 4 small subunits are PetG, PetL, PetM and PetN. The complex functions as a dimer.</text>
</comment>
<reference evidence="25 26" key="1">
    <citation type="journal article" date="2019" name="Nat. Plants">
        <title>Stout camphor tree genome fills gaps in understanding of flowering plant genome evolution.</title>
        <authorList>
            <person name="Chaw S.M."/>
            <person name="Liu Y.C."/>
            <person name="Wu Y.W."/>
            <person name="Wang H.Y."/>
            <person name="Lin C.I."/>
            <person name="Wu C.S."/>
            <person name="Ke H.M."/>
            <person name="Chang L.Y."/>
            <person name="Hsu C.Y."/>
            <person name="Yang H.T."/>
            <person name="Sudianto E."/>
            <person name="Hsu M.H."/>
            <person name="Wu K.P."/>
            <person name="Wang L.N."/>
            <person name="Leebens-Mack J.H."/>
            <person name="Tsai I.J."/>
        </authorList>
    </citation>
    <scope>NUCLEOTIDE SEQUENCE [LARGE SCALE GENOMIC DNA]</scope>
    <source>
        <strain evidence="26">cv. Chaw 1501</strain>
        <tissue evidence="25">Young leaves</tissue>
    </source>
</reference>
<dbReference type="GO" id="GO:0022904">
    <property type="term" value="P:respiratory electron transport chain"/>
    <property type="evidence" value="ECO:0007669"/>
    <property type="project" value="InterPro"/>
</dbReference>
<evidence type="ECO:0000256" key="15">
    <source>
        <dbReference type="ARBA" id="ARBA00023004"/>
    </source>
</evidence>
<dbReference type="FunFam" id="1.10.287.980:FF:000001">
    <property type="entry name" value="Cytochrome b6-f complex subunit 4"/>
    <property type="match status" value="1"/>
</dbReference>
<name>A0A443Q4G6_9MAGN</name>
<dbReference type="InterPro" id="IPR005797">
    <property type="entry name" value="Cyt_b/b6_N"/>
</dbReference>
<dbReference type="Pfam" id="PF00033">
    <property type="entry name" value="Cytochrome_B"/>
    <property type="match status" value="1"/>
</dbReference>
<dbReference type="AlphaFoldDB" id="A0A443Q4G6"/>
<dbReference type="HAMAP" id="MF_00633">
    <property type="entry name" value="Cytb6_f_cytb6"/>
    <property type="match status" value="1"/>
</dbReference>
<evidence type="ECO:0000256" key="11">
    <source>
        <dbReference type="ARBA" id="ARBA00022723"/>
    </source>
</evidence>
<dbReference type="CDD" id="cd00290">
    <property type="entry name" value="cytochrome_b_C"/>
    <property type="match status" value="1"/>
</dbReference>
<feature type="transmembrane region" description="Helical" evidence="22">
    <location>
        <begin position="215"/>
        <end position="234"/>
    </location>
</feature>
<sequence length="359" mass="40118">MNHLGLRFIVHSGSLTVEFRCFEGESPWFTYLNKVYDWFEERLEIQAIADDITSKYVPPHVNIFYCLGGITLTCFLVQVATGFAMTFYYRPTVTEAFASVQYIMTEANFGWLIRSVHRWSASMMVLMMILHVFRVYLTGGFKKPRELTWVTGVVLAVLTASFGVTGYSLPRDQIGYWAVKIVTGVPEAIPVIGSPLVELLRGSASVGQSTLTRFYSLHTFVLPLLTAVFMLMHFPMIRKQVVILGTIACNVGLAVLEPSMIGEPADPFATPLEILPEWYFFPVFQILRTVPNKLLGVLLMVLVPTGLLTVPFLENVNKFQNPFRRPVATTVFLIGTAAALWLGIGATLPIDKSLTLGLF</sequence>
<evidence type="ECO:0000259" key="23">
    <source>
        <dbReference type="PROSITE" id="PS51002"/>
    </source>
</evidence>
<evidence type="ECO:0000256" key="21">
    <source>
        <dbReference type="ARBA" id="ARBA00061709"/>
    </source>
</evidence>
<evidence type="ECO:0000256" key="20">
    <source>
        <dbReference type="ARBA" id="ARBA00060385"/>
    </source>
</evidence>
<keyword evidence="13" id="KW-0249">Electron transport</keyword>
<dbReference type="STRING" id="337451.A0A443Q4G6"/>
<keyword evidence="8" id="KW-0349">Heme</keyword>
<comment type="caution">
    <text evidence="25">The sequence shown here is derived from an EMBL/GenBank/DDBJ whole genome shotgun (WGS) entry which is preliminary data.</text>
</comment>
<dbReference type="PANTHER" id="PTHR19271">
    <property type="entry name" value="CYTOCHROME B"/>
    <property type="match status" value="1"/>
</dbReference>
<feature type="transmembrane region" description="Helical" evidence="22">
    <location>
        <begin position="326"/>
        <end position="350"/>
    </location>
</feature>
<feature type="transmembrane region" description="Helical" evidence="22">
    <location>
        <begin position="294"/>
        <end position="314"/>
    </location>
</feature>
<comment type="cofactor">
    <cofactor evidence="1">
        <name>heme c</name>
        <dbReference type="ChEBI" id="CHEBI:61717"/>
    </cofactor>
</comment>
<dbReference type="GO" id="GO:0005743">
    <property type="term" value="C:mitochondrial inner membrane"/>
    <property type="evidence" value="ECO:0007669"/>
    <property type="project" value="UniProtKB-SubCell"/>
</dbReference>
<evidence type="ECO:0000256" key="8">
    <source>
        <dbReference type="ARBA" id="ARBA00022617"/>
    </source>
</evidence>
<dbReference type="EMBL" id="QPKB01000210">
    <property type="protein sequence ID" value="RWR97899.1"/>
    <property type="molecule type" value="Genomic_DNA"/>
</dbReference>
<dbReference type="InterPro" id="IPR005798">
    <property type="entry name" value="Cyt_b/b6_C"/>
</dbReference>
<dbReference type="GO" id="GO:0042651">
    <property type="term" value="C:thylakoid membrane"/>
    <property type="evidence" value="ECO:0007669"/>
    <property type="project" value="InterPro"/>
</dbReference>
<evidence type="ECO:0000256" key="12">
    <source>
        <dbReference type="ARBA" id="ARBA00022792"/>
    </source>
</evidence>
<dbReference type="InterPro" id="IPR048260">
    <property type="entry name" value="Cytochrome_b_C_euk/bac"/>
</dbReference>
<dbReference type="GO" id="GO:0046872">
    <property type="term" value="F:metal ion binding"/>
    <property type="evidence" value="ECO:0007669"/>
    <property type="project" value="UniProtKB-KW"/>
</dbReference>
<keyword evidence="17 22" id="KW-0472">Membrane</keyword>
<feature type="transmembrane region" description="Helical" evidence="22">
    <location>
        <begin position="119"/>
        <end position="137"/>
    </location>
</feature>
<comment type="subcellular location">
    <subcellularLocation>
        <location evidence="4">Mitochondrion inner membrane</location>
        <topology evidence="4">Multi-pass membrane protein</topology>
    </subcellularLocation>
    <subcellularLocation>
        <location evidence="20">Thylakoid</location>
    </subcellularLocation>
</comment>
<organism evidence="25 26">
    <name type="scientific">Cinnamomum micranthum f. kanehirae</name>
    <dbReference type="NCBI Taxonomy" id="337451"/>
    <lineage>
        <taxon>Eukaryota</taxon>
        <taxon>Viridiplantae</taxon>
        <taxon>Streptophyta</taxon>
        <taxon>Embryophyta</taxon>
        <taxon>Tracheophyta</taxon>
        <taxon>Spermatophyta</taxon>
        <taxon>Magnoliopsida</taxon>
        <taxon>Magnoliidae</taxon>
        <taxon>Laurales</taxon>
        <taxon>Lauraceae</taxon>
        <taxon>Cinnamomum</taxon>
    </lineage>
</organism>
<feature type="domain" description="Cytochrome b/b6 C-terminal region profile" evidence="24">
    <location>
        <begin position="204"/>
        <end position="359"/>
    </location>
</feature>
<keyword evidence="11" id="KW-0479">Metal-binding</keyword>
<evidence type="ECO:0000256" key="13">
    <source>
        <dbReference type="ARBA" id="ARBA00022982"/>
    </source>
</evidence>
<evidence type="ECO:0000256" key="10">
    <source>
        <dbReference type="ARBA" id="ARBA00022692"/>
    </source>
</evidence>
<keyword evidence="26" id="KW-1185">Reference proteome</keyword>
<dbReference type="GO" id="GO:0009055">
    <property type="term" value="F:electron transfer activity"/>
    <property type="evidence" value="ECO:0007669"/>
    <property type="project" value="InterPro"/>
</dbReference>
<evidence type="ECO:0000256" key="9">
    <source>
        <dbReference type="ARBA" id="ARBA00022660"/>
    </source>
</evidence>
<keyword evidence="7" id="KW-0602">Photosynthesis</keyword>
<keyword evidence="12" id="KW-0999">Mitochondrion inner membrane</keyword>
<dbReference type="GO" id="GO:0009767">
    <property type="term" value="P:photosynthetic electron transport chain"/>
    <property type="evidence" value="ECO:0007669"/>
    <property type="project" value="InterPro"/>
</dbReference>
<evidence type="ECO:0000313" key="26">
    <source>
        <dbReference type="Proteomes" id="UP000283530"/>
    </source>
</evidence>
<evidence type="ECO:0000256" key="7">
    <source>
        <dbReference type="ARBA" id="ARBA00022531"/>
    </source>
</evidence>
<evidence type="ECO:0000256" key="2">
    <source>
        <dbReference type="ARBA" id="ARBA00001970"/>
    </source>
</evidence>
<keyword evidence="9" id="KW-0679">Respiratory chain</keyword>
<accession>A0A443Q4G6</accession>
<evidence type="ECO:0000259" key="24">
    <source>
        <dbReference type="PROSITE" id="PS51003"/>
    </source>
</evidence>
<dbReference type="InterPro" id="IPR016174">
    <property type="entry name" value="Di-haem_cyt_TM"/>
</dbReference>
<feature type="transmembrane region" description="Helical" evidence="22">
    <location>
        <begin position="149"/>
        <end position="169"/>
    </location>
</feature>
<evidence type="ECO:0000256" key="22">
    <source>
        <dbReference type="SAM" id="Phobius"/>
    </source>
</evidence>
<proteinExistence type="inferred from homology"/>
<dbReference type="InterPro" id="IPR048259">
    <property type="entry name" value="Cytochrome_b_N_euk/bac"/>
</dbReference>
<evidence type="ECO:0000256" key="1">
    <source>
        <dbReference type="ARBA" id="ARBA00001926"/>
    </source>
</evidence>
<keyword evidence="14 22" id="KW-1133">Transmembrane helix</keyword>
<dbReference type="Proteomes" id="UP000283530">
    <property type="component" value="Unassembled WGS sequence"/>
</dbReference>
<keyword evidence="16" id="KW-0496">Mitochondrion</keyword>
<dbReference type="SUPFAM" id="SSF81648">
    <property type="entry name" value="a domain/subunit of cytochrome bc1 complex (Ubiquinol-cytochrome c reductase)"/>
    <property type="match status" value="1"/>
</dbReference>
<evidence type="ECO:0000256" key="17">
    <source>
        <dbReference type="ARBA" id="ARBA00023136"/>
    </source>
</evidence>
<feature type="domain" description="Cytochrome b/b6 N-terminal region profile" evidence="23">
    <location>
        <begin position="35"/>
        <end position="246"/>
    </location>
</feature>
<evidence type="ECO:0000256" key="3">
    <source>
        <dbReference type="ARBA" id="ARBA00003068"/>
    </source>
</evidence>
<keyword evidence="10 22" id="KW-0812">Transmembrane</keyword>
<dbReference type="InterPro" id="IPR023530">
    <property type="entry name" value="Cyt_B6_PetB"/>
</dbReference>
<evidence type="ECO:0000256" key="19">
    <source>
        <dbReference type="ARBA" id="ARBA00035697"/>
    </source>
</evidence>
<dbReference type="PROSITE" id="PS51003">
    <property type="entry name" value="CYTB_CTER"/>
    <property type="match status" value="1"/>
</dbReference>
<dbReference type="Gene3D" id="1.20.5.510">
    <property type="entry name" value="Single helix bin"/>
    <property type="match status" value="1"/>
</dbReference>
<evidence type="ECO:0000256" key="5">
    <source>
        <dbReference type="ARBA" id="ARBA00013531"/>
    </source>
</evidence>
<keyword evidence="15" id="KW-0408">Iron</keyword>
<comment type="similarity">
    <text evidence="21">Belongs to the cytochrome b family. PetB subfamily.</text>
</comment>
<dbReference type="InterPro" id="IPR036150">
    <property type="entry name" value="Cyt_b/b6_C_sf"/>
</dbReference>
<comment type="function">
    <text evidence="3">Component of the cytochrome b6-f complex, which mediates electron transfer between photosystem II (PSII) and photosystem I (PSI), cyclic electron flow around PSI, and state transitions.</text>
</comment>
<comment type="cofactor">
    <cofactor evidence="2">
        <name>heme b</name>
        <dbReference type="ChEBI" id="CHEBI:60344"/>
    </cofactor>
</comment>
<evidence type="ECO:0000256" key="16">
    <source>
        <dbReference type="ARBA" id="ARBA00023128"/>
    </source>
</evidence>
<dbReference type="InterPro" id="IPR027387">
    <property type="entry name" value="Cytb/b6-like_sf"/>
</dbReference>
<gene>
    <name evidence="25" type="ORF">CKAN_02736900</name>
</gene>
<dbReference type="SUPFAM" id="SSF81342">
    <property type="entry name" value="Transmembrane di-heme cytochromes"/>
    <property type="match status" value="1"/>
</dbReference>
<dbReference type="PROSITE" id="PS51002">
    <property type="entry name" value="CYTB_NTER"/>
    <property type="match status" value="1"/>
</dbReference>
<dbReference type="PANTHER" id="PTHR19271:SF40">
    <property type="entry name" value="CYTOCHROME B"/>
    <property type="match status" value="1"/>
</dbReference>
<evidence type="ECO:0000256" key="18">
    <source>
        <dbReference type="ARBA" id="ARBA00025834"/>
    </source>
</evidence>
<dbReference type="Pfam" id="PF00032">
    <property type="entry name" value="Cytochrom_B_C"/>
    <property type="match status" value="1"/>
</dbReference>
<feature type="transmembrane region" description="Helical" evidence="22">
    <location>
        <begin position="241"/>
        <end position="261"/>
    </location>
</feature>
<dbReference type="GO" id="GO:0016491">
    <property type="term" value="F:oxidoreductase activity"/>
    <property type="evidence" value="ECO:0007669"/>
    <property type="project" value="UniProtKB-UniRule"/>
</dbReference>
<evidence type="ECO:0000256" key="6">
    <source>
        <dbReference type="ARBA" id="ARBA00022448"/>
    </source>
</evidence>
<evidence type="ECO:0000256" key="4">
    <source>
        <dbReference type="ARBA" id="ARBA00004448"/>
    </source>
</evidence>
<protein>
    <recommendedName>
        <fullName evidence="5">Cytochrome b</fullName>
    </recommendedName>
    <alternativeName>
        <fullName evidence="19">Cytochrome b6</fullName>
    </alternativeName>
</protein>
<keyword evidence="6" id="KW-0813">Transport</keyword>
<feature type="transmembrane region" description="Helical" evidence="22">
    <location>
        <begin position="63"/>
        <end position="89"/>
    </location>
</feature>